<proteinExistence type="predicted"/>
<comment type="caution">
    <text evidence="1">The sequence shown here is derived from an EMBL/GenBank/DDBJ whole genome shotgun (WGS) entry which is preliminary data.</text>
</comment>
<evidence type="ECO:0000313" key="1">
    <source>
        <dbReference type="EMBL" id="KAJ9115630.1"/>
    </source>
</evidence>
<protein>
    <submittedName>
        <fullName evidence="1">Uncharacterized protein</fullName>
    </submittedName>
</protein>
<sequence length="647" mass="69903">MGFSVVALNDRVAASAVGRWFRLEGCGHPLARPGSRFTTELRAGTVTAAAMLYIIAVNASILSDSGGPCVCNDPVDPSCSANEEYNLCKADLKRDYVIATACISLISTFLMGVFGNLPLGLAPGLGVNAYFAYSQVGFNGTGPISYGEALAAVFLEGILFFLLTLLGLRQWLARLIPRSITLAIGAGIGLFLTLIGLSGSGLGVITGGSSTPLQLGGCLEMYQDENGFCTGHVLQNPRLWLGVFLGGVVTAILFLYRVKGALLWPIFLVAIVSWPRSTGVTAFPHTVLGDSNFDYFKKVVTARGFKYLGPSNVDWKGYGNGKTWIALISFLYVDLLDTTGTMVAMSKQAGLYDQRDGDFEGSSAAFMVDSACISASGLFFGTSPCTPFVESASGISEGGKTGLTAIATSFWFFIAIFFSPLLSNLPSWSTGSVLILVGSLMMKNAVNINWDYIGDAVPAFVALAMIPFTYNIAYGIIAGIILFIILHNVPLLLGKISPRLLPPGWHDLKEPYDVGAMIKNQSKDGKPNFTALFPPWLRKLLSGNKRFWQYTPEEIQRHLEGRTMANEADNAAAELRQKERDDMRKGLGQTLIRDREVLPDHLSYDPEGAQRTPASSTRFDDKDTPTPAGALFSPKINRGEVRDEKDF</sequence>
<organism evidence="1 2">
    <name type="scientific">Naganishia adeliensis</name>
    <dbReference type="NCBI Taxonomy" id="92952"/>
    <lineage>
        <taxon>Eukaryota</taxon>
        <taxon>Fungi</taxon>
        <taxon>Dikarya</taxon>
        <taxon>Basidiomycota</taxon>
        <taxon>Agaricomycotina</taxon>
        <taxon>Tremellomycetes</taxon>
        <taxon>Filobasidiales</taxon>
        <taxon>Filobasidiaceae</taxon>
        <taxon>Naganishia</taxon>
    </lineage>
</organism>
<keyword evidence="2" id="KW-1185">Reference proteome</keyword>
<name>A0ACC2WV24_9TREE</name>
<dbReference type="Proteomes" id="UP001230649">
    <property type="component" value="Unassembled WGS sequence"/>
</dbReference>
<gene>
    <name evidence="1" type="ORF">QFC20_000956</name>
</gene>
<reference evidence="1" key="1">
    <citation type="submission" date="2023-04" db="EMBL/GenBank/DDBJ databases">
        <title>Draft Genome sequencing of Naganishia species isolated from polar environments using Oxford Nanopore Technology.</title>
        <authorList>
            <person name="Leo P."/>
            <person name="Venkateswaran K."/>
        </authorList>
    </citation>
    <scope>NUCLEOTIDE SEQUENCE</scope>
    <source>
        <strain evidence="1">MNA-CCFEE 5262</strain>
    </source>
</reference>
<dbReference type="EMBL" id="JASBWS010000005">
    <property type="protein sequence ID" value="KAJ9115630.1"/>
    <property type="molecule type" value="Genomic_DNA"/>
</dbReference>
<accession>A0ACC2WV24</accession>
<evidence type="ECO:0000313" key="2">
    <source>
        <dbReference type="Proteomes" id="UP001230649"/>
    </source>
</evidence>